<dbReference type="PANTHER" id="PTHR38453">
    <property type="entry name" value="CYTOPLASMIC PROTEIN-RELATED"/>
    <property type="match status" value="1"/>
</dbReference>
<evidence type="ECO:0000313" key="2">
    <source>
        <dbReference type="Proteomes" id="UP001432046"/>
    </source>
</evidence>
<evidence type="ECO:0000313" key="1">
    <source>
        <dbReference type="EMBL" id="WXC78205.1"/>
    </source>
</evidence>
<dbReference type="RefSeq" id="WP_029084446.1">
    <property type="nucleotide sequence ID" value="NZ_CP147708.1"/>
</dbReference>
<protein>
    <submittedName>
        <fullName evidence="1">CstA-like transporter-associated (Seleno)protein</fullName>
    </submittedName>
</protein>
<accession>A0ABZ2NTT4</accession>
<organism evidence="1 2">
    <name type="scientific">Bradyrhizobium septentrionale</name>
    <dbReference type="NCBI Taxonomy" id="1404411"/>
    <lineage>
        <taxon>Bacteria</taxon>
        <taxon>Pseudomonadati</taxon>
        <taxon>Pseudomonadota</taxon>
        <taxon>Alphaproteobacteria</taxon>
        <taxon>Hyphomicrobiales</taxon>
        <taxon>Nitrobacteraceae</taxon>
        <taxon>Bradyrhizobium</taxon>
    </lineage>
</organism>
<dbReference type="InterPro" id="IPR007423">
    <property type="entry name" value="Sel_put"/>
</dbReference>
<keyword evidence="2" id="KW-1185">Reference proteome</keyword>
<name>A0ABZ2NTT4_9BRAD</name>
<sequence>MKQAPTTNLKDALAAFGKCVCDGARLMIGVPDYETYVAHMRRKHPEQPVRSYAEFFRERQSARYGAGSTRGFRCC</sequence>
<dbReference type="Proteomes" id="UP001432046">
    <property type="component" value="Chromosome"/>
</dbReference>
<reference evidence="1" key="2">
    <citation type="submission" date="2024-03" db="EMBL/GenBank/DDBJ databases">
        <authorList>
            <person name="Bromfield E.S.P."/>
            <person name="Cloutier S."/>
        </authorList>
    </citation>
    <scope>NUCLEOTIDE SEQUENCE</scope>
    <source>
        <strain evidence="1">5S5</strain>
    </source>
</reference>
<reference evidence="1" key="1">
    <citation type="journal article" date="2021" name="Int. J. Syst. Evol. Microbiol.">
        <title>Bradyrhizobium septentrionale sp. nov. (sv. septentrionale) and Bradyrhizobium quebecense sp. nov. (sv. septentrionale) associated with legumes native to Canada possess rearranged symbiosis genes and numerous insertion sequences.</title>
        <authorList>
            <person name="Bromfield E.S.P."/>
            <person name="Cloutier S."/>
        </authorList>
    </citation>
    <scope>NUCLEOTIDE SEQUENCE</scope>
    <source>
        <strain evidence="1">5S5</strain>
    </source>
</reference>
<dbReference type="EMBL" id="CP147711">
    <property type="protein sequence ID" value="WXC78205.1"/>
    <property type="molecule type" value="Genomic_DNA"/>
</dbReference>
<dbReference type="PANTHER" id="PTHR38453:SF1">
    <property type="entry name" value="CYTOPLASMIC PROTEIN"/>
    <property type="match status" value="1"/>
</dbReference>
<gene>
    <name evidence="1" type="ORF">WDK88_33095</name>
</gene>
<dbReference type="Pfam" id="PF04328">
    <property type="entry name" value="Sel_put"/>
    <property type="match status" value="1"/>
</dbReference>
<proteinExistence type="predicted"/>